<gene>
    <name evidence="2" type="ORF">FB476_3107</name>
</gene>
<feature type="region of interest" description="Disordered" evidence="1">
    <location>
        <begin position="183"/>
        <end position="236"/>
    </location>
</feature>
<keyword evidence="3" id="KW-1185">Reference proteome</keyword>
<protein>
    <submittedName>
        <fullName evidence="2">Uncharacterized protein</fullName>
    </submittedName>
</protein>
<organism evidence="2 3">
    <name type="scientific">Ornithinimicrobium humiphilum</name>
    <dbReference type="NCBI Taxonomy" id="125288"/>
    <lineage>
        <taxon>Bacteria</taxon>
        <taxon>Bacillati</taxon>
        <taxon>Actinomycetota</taxon>
        <taxon>Actinomycetes</taxon>
        <taxon>Micrococcales</taxon>
        <taxon>Ornithinimicrobiaceae</taxon>
        <taxon>Ornithinimicrobium</taxon>
    </lineage>
</organism>
<dbReference type="OrthoDB" id="3541690at2"/>
<sequence>MGEEQVDSADEALARAVDAVYAVEPTDFVATRKEWVTRLRSEGLREVAKEVAALRKPSVAAAAVNKLVRADDPVVERLRDVGARMRHAQSTLDAKALAALREDRDAVLTAWVAAAREHAGGSLTAAVESEVRDTAVAALADADATEVVTSGTLTRALSYSGFGEVDIADAVATTSTGVVLTRIEGGGADATEEDEEDEDLEEDEGVEEPGDDADDEPEDDGDDDLSELEMELDEAEKVVAAARAARRTAIQEEEKAAAQLQDARARLAEVEELLAAARAAVEEAEEDHERTSTALEDAEEELRRSRRHRDDARAALEEAEDR</sequence>
<evidence type="ECO:0000313" key="3">
    <source>
        <dbReference type="Proteomes" id="UP000315133"/>
    </source>
</evidence>
<proteinExistence type="predicted"/>
<feature type="compositionally biased region" description="Basic and acidic residues" evidence="1">
    <location>
        <begin position="308"/>
        <end position="322"/>
    </location>
</feature>
<dbReference type="Proteomes" id="UP000315133">
    <property type="component" value="Unassembled WGS sequence"/>
</dbReference>
<dbReference type="EMBL" id="VFPU01000003">
    <property type="protein sequence ID" value="TQM90725.1"/>
    <property type="molecule type" value="Genomic_DNA"/>
</dbReference>
<evidence type="ECO:0000313" key="2">
    <source>
        <dbReference type="EMBL" id="TQM90725.1"/>
    </source>
</evidence>
<feature type="region of interest" description="Disordered" evidence="1">
    <location>
        <begin position="281"/>
        <end position="322"/>
    </location>
</feature>
<dbReference type="RefSeq" id="WP_141821059.1">
    <property type="nucleotide sequence ID" value="NZ_BAAAIL010000005.1"/>
</dbReference>
<evidence type="ECO:0000256" key="1">
    <source>
        <dbReference type="SAM" id="MobiDB-lite"/>
    </source>
</evidence>
<accession>A0A543K6N3</accession>
<comment type="caution">
    <text evidence="2">The sequence shown here is derived from an EMBL/GenBank/DDBJ whole genome shotgun (WGS) entry which is preliminary data.</text>
</comment>
<feature type="compositionally biased region" description="Acidic residues" evidence="1">
    <location>
        <begin position="190"/>
        <end position="234"/>
    </location>
</feature>
<dbReference type="AlphaFoldDB" id="A0A543K6N3"/>
<name>A0A543K6N3_9MICO</name>
<reference evidence="2 3" key="1">
    <citation type="submission" date="2019-06" db="EMBL/GenBank/DDBJ databases">
        <title>Sequencing the genomes of 1000 actinobacteria strains.</title>
        <authorList>
            <person name="Klenk H.-P."/>
        </authorList>
    </citation>
    <scope>NUCLEOTIDE SEQUENCE [LARGE SCALE GENOMIC DNA]</scope>
    <source>
        <strain evidence="2 3">DSM 12362</strain>
    </source>
</reference>